<dbReference type="Pfam" id="PF01505">
    <property type="entry name" value="Vault"/>
    <property type="match status" value="4"/>
</dbReference>
<dbReference type="InterPro" id="IPR021870">
    <property type="entry name" value="MVP_shoulder"/>
</dbReference>
<feature type="region of interest" description="Disordered" evidence="9">
    <location>
        <begin position="686"/>
        <end position="717"/>
    </location>
</feature>
<dbReference type="CDD" id="cd08825">
    <property type="entry name" value="MVP_shoulder"/>
    <property type="match status" value="1"/>
</dbReference>
<feature type="repeat" description="MVP" evidence="8">
    <location>
        <begin position="128"/>
        <end position="180"/>
    </location>
</feature>
<dbReference type="Proteomes" id="UP001497525">
    <property type="component" value="Unassembled WGS sequence"/>
</dbReference>
<dbReference type="InterPro" id="IPR043179">
    <property type="entry name" value="Vault_2_sf"/>
</dbReference>
<dbReference type="InterPro" id="IPR002499">
    <property type="entry name" value="Vault_N"/>
</dbReference>
<protein>
    <recommendedName>
        <fullName evidence="3">Major vault protein</fullName>
    </recommendedName>
</protein>
<feature type="domain" description="Major vault protein shoulder" evidence="11">
    <location>
        <begin position="546"/>
        <end position="664"/>
    </location>
</feature>
<dbReference type="Pfam" id="PF11978">
    <property type="entry name" value="MVP_shoulder"/>
    <property type="match status" value="1"/>
</dbReference>
<feature type="domain" description="Major vault protein repeat" evidence="10">
    <location>
        <begin position="230"/>
        <end position="272"/>
    </location>
</feature>
<evidence type="ECO:0000256" key="6">
    <source>
        <dbReference type="ARBA" id="ARBA00023242"/>
    </source>
</evidence>
<comment type="subcellular location">
    <subcellularLocation>
        <location evidence="2 8">Cytoplasm</location>
    </subcellularLocation>
    <subcellularLocation>
        <location evidence="1">Nucleus</location>
    </subcellularLocation>
</comment>
<dbReference type="FunFam" id="2.30.30.560:FF:000002">
    <property type="entry name" value="Major vault protein-alpha"/>
    <property type="match status" value="1"/>
</dbReference>
<sequence>MTGKHKGENTSDTEGSPIIRIAHYHYVHILNLNTNITRLLLGPRTYVCLQDEKVVLGPEKMICLPPMKYCVISNPVVKSEAGEPILDNSGQVKLKKGDVEFRFSQDPFPLYPGEALKGDIEDLPVVAPNRALRLEAVTDFTDSNGTKRVAGEQWMFEGPATYYPRKEVKIVRPEVGQKIEPNTALCMRAVKNCVDRSGKPRVYGEQWLVQTPGVYLPGAYEEVVERRKAYNLTEKVALHVKALTAHTDEFGKSHKYGDEWLITSEDTDSHICSVNEEVVGLVEIIVLTVHQYCVVLDPVDEKGVPQLGQKKLIRGEKSFFLKPGETLRAGVEDSYILQDDEGLVLRALERFADDSDLGSSDTESDEGEPPARKRKIFRHPGETWMVRGPMEYVPPIQVEVVCRRTLIPLDLNEGIYVRNQKTGEVRAVIGEAYMLNQDEELWEKKLPPEVVQLLAKNKDPSADRGAYAQKTTSSASEDIDLTRVVTYQIPHNAAVQIYDYKEKKARVEFGPTLVMLGPNEQFTRLSLSGGKPKRPNVIKSLCLLLGPDFCTDVVVVETADHARLSLQLSYNWHFKVPDPCSQADAAKLFSIPDFVGDLCKAVASRVRGIVAGVRFDDFHKNSARIIRTSVFGIDAAGKVRDEFVFTQNNLHITSIDVQSVEPVDQRTRDSLQKSVQLAIEITTNSQEAAARQEAERTEQEARGRLERQRIQDEAAAEEARRSLMETRVQLAALESTGQAKAEAQSRAEAARIEGEASVEQAKLSAIAMSIETDAELERLRKAREAELTYMSNKLALESKYKKEALQNEVSRFASMIQALGQETLKSIATASSEQNLRMLSALGLQSTLITDGTTPVNLIATAHGLIGKLVEGQGKSEKLEKKIASPVLPAIPHGSVAKPSIPATGDEEYVEA</sequence>
<dbReference type="PROSITE" id="PS51224">
    <property type="entry name" value="MVP"/>
    <property type="match status" value="6"/>
</dbReference>
<dbReference type="FunFam" id="2.30.30.550:FF:000001">
    <property type="entry name" value="major vault protein-like"/>
    <property type="match status" value="3"/>
</dbReference>
<dbReference type="FunFam" id="3.30.479.30:FF:000010">
    <property type="entry name" value="major vault protein-like"/>
    <property type="match status" value="1"/>
</dbReference>
<feature type="repeat" description="MVP" evidence="8">
    <location>
        <begin position="339"/>
        <end position="410"/>
    </location>
</feature>
<gene>
    <name evidence="15" type="ORF">CDAUBV1_LOCUS3177</name>
</gene>
<feature type="region of interest" description="Disordered" evidence="9">
    <location>
        <begin position="355"/>
        <end position="375"/>
    </location>
</feature>
<dbReference type="InterPro" id="IPR040989">
    <property type="entry name" value="Vault_3"/>
</dbReference>
<name>A0AAV2T4W6_CALDB</name>
<feature type="domain" description="Major vault protein repeat" evidence="12">
    <location>
        <begin position="284"/>
        <end position="331"/>
    </location>
</feature>
<feature type="repeat" description="MVP" evidence="8">
    <location>
        <begin position="290"/>
        <end position="338"/>
    </location>
</feature>
<organism evidence="15 16">
    <name type="scientific">Calicophoron daubneyi</name>
    <name type="common">Rumen fluke</name>
    <name type="synonym">Paramphistomum daubneyi</name>
    <dbReference type="NCBI Taxonomy" id="300641"/>
    <lineage>
        <taxon>Eukaryota</taxon>
        <taxon>Metazoa</taxon>
        <taxon>Spiralia</taxon>
        <taxon>Lophotrochozoa</taxon>
        <taxon>Platyhelminthes</taxon>
        <taxon>Trematoda</taxon>
        <taxon>Digenea</taxon>
        <taxon>Plagiorchiida</taxon>
        <taxon>Pronocephalata</taxon>
        <taxon>Paramphistomoidea</taxon>
        <taxon>Paramphistomidae</taxon>
        <taxon>Calicophoron</taxon>
    </lineage>
</organism>
<dbReference type="InterPro" id="IPR043023">
    <property type="entry name" value="MVP_rep_sf"/>
</dbReference>
<evidence type="ECO:0000259" key="13">
    <source>
        <dbReference type="Pfam" id="PF17795"/>
    </source>
</evidence>
<feature type="domain" description="Major vault protein repeat" evidence="13">
    <location>
        <begin position="484"/>
        <end position="545"/>
    </location>
</feature>
<feature type="domain" description="Major vault protein repeat" evidence="10">
    <location>
        <begin position="179"/>
        <end position="218"/>
    </location>
</feature>
<dbReference type="InterPro" id="IPR039059">
    <property type="entry name" value="MVP"/>
</dbReference>
<dbReference type="PANTHER" id="PTHR14165">
    <property type="entry name" value="MAJOR VAULT PROTEIN"/>
    <property type="match status" value="1"/>
</dbReference>
<dbReference type="InterPro" id="IPR041136">
    <property type="entry name" value="Vault_4"/>
</dbReference>
<dbReference type="Pfam" id="PF17794">
    <property type="entry name" value="Vault_2"/>
    <property type="match status" value="2"/>
</dbReference>
<evidence type="ECO:0000256" key="9">
    <source>
        <dbReference type="SAM" id="MobiDB-lite"/>
    </source>
</evidence>
<feature type="domain" description="Major vault protein repeat" evidence="12">
    <location>
        <begin position="61"/>
        <end position="120"/>
    </location>
</feature>
<dbReference type="GO" id="GO:0005634">
    <property type="term" value="C:nucleus"/>
    <property type="evidence" value="ECO:0007669"/>
    <property type="project" value="UniProtKB-SubCell"/>
</dbReference>
<dbReference type="Gene3D" id="3.30.479.30">
    <property type="entry name" value="Band 7 domain"/>
    <property type="match status" value="1"/>
</dbReference>
<feature type="repeat" description="MVP" evidence="8">
    <location>
        <begin position="67"/>
        <end position="127"/>
    </location>
</feature>
<evidence type="ECO:0000313" key="16">
    <source>
        <dbReference type="Proteomes" id="UP001497525"/>
    </source>
</evidence>
<evidence type="ECO:0000313" key="15">
    <source>
        <dbReference type="EMBL" id="CAL5130979.1"/>
    </source>
</evidence>
<keyword evidence="7 8" id="KW-0687">Ribonucleoprotein</keyword>
<accession>A0AAV2T4W6</accession>
<evidence type="ECO:0000256" key="8">
    <source>
        <dbReference type="PROSITE-ProRule" id="PRU00571"/>
    </source>
</evidence>
<reference evidence="15" key="1">
    <citation type="submission" date="2024-06" db="EMBL/GenBank/DDBJ databases">
        <authorList>
            <person name="Liu X."/>
            <person name="Lenzi L."/>
            <person name="Haldenby T S."/>
            <person name="Uol C."/>
        </authorList>
    </citation>
    <scope>NUCLEOTIDE SEQUENCE</scope>
</reference>
<evidence type="ECO:0000256" key="5">
    <source>
        <dbReference type="ARBA" id="ARBA00022737"/>
    </source>
</evidence>
<evidence type="ECO:0000259" key="14">
    <source>
        <dbReference type="Pfam" id="PF17796"/>
    </source>
</evidence>
<dbReference type="EMBL" id="CAXLJL010000079">
    <property type="protein sequence ID" value="CAL5130979.1"/>
    <property type="molecule type" value="Genomic_DNA"/>
</dbReference>
<feature type="domain" description="Major vault protein repeat" evidence="10">
    <location>
        <begin position="125"/>
        <end position="165"/>
    </location>
</feature>
<evidence type="ECO:0000259" key="12">
    <source>
        <dbReference type="Pfam" id="PF17794"/>
    </source>
</evidence>
<dbReference type="InterPro" id="IPR036013">
    <property type="entry name" value="Band_7/SPFH_dom_sf"/>
</dbReference>
<feature type="compositionally biased region" description="Basic and acidic residues" evidence="9">
    <location>
        <begin position="690"/>
        <end position="717"/>
    </location>
</feature>
<feature type="domain" description="Major vault protein repeat" evidence="14">
    <location>
        <begin position="407"/>
        <end position="466"/>
    </location>
</feature>
<dbReference type="Gene3D" id="2.30.30.550">
    <property type="entry name" value="Major Vault Protein repeat"/>
    <property type="match status" value="4"/>
</dbReference>
<keyword evidence="4 8" id="KW-0963">Cytoplasm</keyword>
<evidence type="ECO:0000256" key="4">
    <source>
        <dbReference type="ARBA" id="ARBA00022490"/>
    </source>
</evidence>
<comment type="caution">
    <text evidence="15">The sequence shown here is derived from an EMBL/GenBank/DDBJ whole genome shotgun (WGS) entry which is preliminary data.</text>
</comment>
<dbReference type="FunFam" id="2.30.30.570:FF:000001">
    <property type="entry name" value="major vault protein-like"/>
    <property type="match status" value="1"/>
</dbReference>
<dbReference type="Gene3D" id="6.10.250.720">
    <property type="match status" value="1"/>
</dbReference>
<dbReference type="GO" id="GO:1990904">
    <property type="term" value="C:ribonucleoprotein complex"/>
    <property type="evidence" value="ECO:0007669"/>
    <property type="project" value="UniProtKB-UniRule"/>
</dbReference>
<dbReference type="Gene3D" id="2.30.30.570">
    <property type="match status" value="2"/>
</dbReference>
<dbReference type="AlphaFoldDB" id="A0AAV2T4W6"/>
<keyword evidence="5" id="KW-0677">Repeat</keyword>
<dbReference type="GO" id="GO:0005737">
    <property type="term" value="C:cytoplasm"/>
    <property type="evidence" value="ECO:0007669"/>
    <property type="project" value="UniProtKB-SubCell"/>
</dbReference>
<evidence type="ECO:0000256" key="7">
    <source>
        <dbReference type="ARBA" id="ARBA00023274"/>
    </source>
</evidence>
<feature type="repeat" description="MVP" evidence="8">
    <location>
        <begin position="181"/>
        <end position="233"/>
    </location>
</feature>
<evidence type="ECO:0000259" key="11">
    <source>
        <dbReference type="Pfam" id="PF11978"/>
    </source>
</evidence>
<dbReference type="FunFam" id="2.30.30.560:FF:000001">
    <property type="entry name" value="major vault protein-like"/>
    <property type="match status" value="1"/>
</dbReference>
<dbReference type="InterPro" id="IPR041139">
    <property type="entry name" value="MVP_rep_dom"/>
</dbReference>
<dbReference type="FunFam" id="2.30.30.570:FF:000002">
    <property type="entry name" value="Major vault protein-alpha"/>
    <property type="match status" value="1"/>
</dbReference>
<dbReference type="Gene3D" id="2.30.30.620">
    <property type="match status" value="1"/>
</dbReference>
<dbReference type="Gene3D" id="2.30.30.560">
    <property type="match status" value="2"/>
</dbReference>
<keyword evidence="6" id="KW-0539">Nucleus</keyword>
<dbReference type="Gene3D" id="6.20.380.10">
    <property type="match status" value="1"/>
</dbReference>
<evidence type="ECO:0000256" key="1">
    <source>
        <dbReference type="ARBA" id="ARBA00004123"/>
    </source>
</evidence>
<evidence type="ECO:0000256" key="3">
    <source>
        <dbReference type="ARBA" id="ARBA00018296"/>
    </source>
</evidence>
<evidence type="ECO:0000259" key="10">
    <source>
        <dbReference type="Pfam" id="PF01505"/>
    </source>
</evidence>
<dbReference type="Pfam" id="PF17795">
    <property type="entry name" value="Vault_3"/>
    <property type="match status" value="1"/>
</dbReference>
<dbReference type="PANTHER" id="PTHR14165:SF3">
    <property type="entry name" value="MAJOR VAULT PROTEIN"/>
    <property type="match status" value="1"/>
</dbReference>
<feature type="repeat" description="MVP" evidence="8">
    <location>
        <begin position="234"/>
        <end position="288"/>
    </location>
</feature>
<feature type="domain" description="Major vault protein repeat" evidence="10">
    <location>
        <begin position="335"/>
        <end position="395"/>
    </location>
</feature>
<dbReference type="InterPro" id="IPR041134">
    <property type="entry name" value="Vault_2"/>
</dbReference>
<dbReference type="Pfam" id="PF17796">
    <property type="entry name" value="Vault_4"/>
    <property type="match status" value="1"/>
</dbReference>
<evidence type="ECO:0000256" key="2">
    <source>
        <dbReference type="ARBA" id="ARBA00004496"/>
    </source>
</evidence>
<proteinExistence type="predicted"/>